<protein>
    <submittedName>
        <fullName evidence="3">Isochorismatase</fullName>
    </submittedName>
</protein>
<evidence type="ECO:0000313" key="4">
    <source>
        <dbReference type="Proteomes" id="UP000602745"/>
    </source>
</evidence>
<dbReference type="GO" id="GO:0016787">
    <property type="term" value="F:hydrolase activity"/>
    <property type="evidence" value="ECO:0007669"/>
    <property type="project" value="UniProtKB-KW"/>
</dbReference>
<evidence type="ECO:0000313" key="3">
    <source>
        <dbReference type="EMBL" id="GGE34481.1"/>
    </source>
</evidence>
<dbReference type="Gene3D" id="3.40.50.850">
    <property type="entry name" value="Isochorismatase-like"/>
    <property type="match status" value="1"/>
</dbReference>
<dbReference type="PANTHER" id="PTHR43540">
    <property type="entry name" value="PEROXYUREIDOACRYLATE/UREIDOACRYLATE AMIDOHYDROLASE-RELATED"/>
    <property type="match status" value="1"/>
</dbReference>
<keyword evidence="1" id="KW-0378">Hydrolase</keyword>
<dbReference type="RefSeq" id="WP_229729190.1">
    <property type="nucleotide sequence ID" value="NZ_BMCP01000001.1"/>
</dbReference>
<dbReference type="AlphaFoldDB" id="A0A8J2YGE1"/>
<name>A0A8J2YGE1_9RHOB</name>
<reference evidence="3" key="2">
    <citation type="submission" date="2020-09" db="EMBL/GenBank/DDBJ databases">
        <authorList>
            <person name="Sun Q."/>
            <person name="Sedlacek I."/>
        </authorList>
    </citation>
    <scope>NUCLEOTIDE SEQUENCE</scope>
    <source>
        <strain evidence="3">CCM 7684</strain>
    </source>
</reference>
<evidence type="ECO:0000259" key="2">
    <source>
        <dbReference type="Pfam" id="PF00857"/>
    </source>
</evidence>
<sequence length="190" mass="20904">MQSIFLIMDMINDLVGEDASGPKGFKKEVERRDLIANIKRAREKADAAGAAVGYVRLGFSPDYRECPEHSPQFGAAKKNGLFKLGSWGTEVCPELAPRPGDYDIVKHRVSAFFGTNLTPLLGANGIRRLYLSGVSTTYVVQATARDAHDRDYEVVVLDDCCAALSEEEHEWSIKALSRPAKIATSHDVTF</sequence>
<comment type="caution">
    <text evidence="3">The sequence shown here is derived from an EMBL/GenBank/DDBJ whole genome shotgun (WGS) entry which is preliminary data.</text>
</comment>
<dbReference type="PANTHER" id="PTHR43540:SF1">
    <property type="entry name" value="ISOCHORISMATASE HYDROLASE"/>
    <property type="match status" value="1"/>
</dbReference>
<proteinExistence type="predicted"/>
<dbReference type="Pfam" id="PF00857">
    <property type="entry name" value="Isochorismatase"/>
    <property type="match status" value="1"/>
</dbReference>
<dbReference type="Proteomes" id="UP000602745">
    <property type="component" value="Unassembled WGS sequence"/>
</dbReference>
<dbReference type="InterPro" id="IPR000868">
    <property type="entry name" value="Isochorismatase-like_dom"/>
</dbReference>
<dbReference type="SUPFAM" id="SSF52499">
    <property type="entry name" value="Isochorismatase-like hydrolases"/>
    <property type="match status" value="1"/>
</dbReference>
<reference evidence="3" key="1">
    <citation type="journal article" date="2014" name="Int. J. Syst. Evol. Microbiol.">
        <title>Complete genome sequence of Corynebacterium casei LMG S-19264T (=DSM 44701T), isolated from a smear-ripened cheese.</title>
        <authorList>
            <consortium name="US DOE Joint Genome Institute (JGI-PGF)"/>
            <person name="Walter F."/>
            <person name="Albersmeier A."/>
            <person name="Kalinowski J."/>
            <person name="Ruckert C."/>
        </authorList>
    </citation>
    <scope>NUCLEOTIDE SEQUENCE</scope>
    <source>
        <strain evidence="3">CCM 7684</strain>
    </source>
</reference>
<dbReference type="EMBL" id="BMCP01000001">
    <property type="protein sequence ID" value="GGE34481.1"/>
    <property type="molecule type" value="Genomic_DNA"/>
</dbReference>
<evidence type="ECO:0000256" key="1">
    <source>
        <dbReference type="ARBA" id="ARBA00022801"/>
    </source>
</evidence>
<dbReference type="InterPro" id="IPR050272">
    <property type="entry name" value="Isochorismatase-like_hydrls"/>
</dbReference>
<keyword evidence="4" id="KW-1185">Reference proteome</keyword>
<feature type="domain" description="Isochorismatase-like" evidence="2">
    <location>
        <begin position="4"/>
        <end position="185"/>
    </location>
</feature>
<accession>A0A8J2YGE1</accession>
<organism evidence="3 4">
    <name type="scientific">Agaricicola taiwanensis</name>
    <dbReference type="NCBI Taxonomy" id="591372"/>
    <lineage>
        <taxon>Bacteria</taxon>
        <taxon>Pseudomonadati</taxon>
        <taxon>Pseudomonadota</taxon>
        <taxon>Alphaproteobacteria</taxon>
        <taxon>Rhodobacterales</taxon>
        <taxon>Paracoccaceae</taxon>
        <taxon>Agaricicola</taxon>
    </lineage>
</organism>
<dbReference type="InterPro" id="IPR036380">
    <property type="entry name" value="Isochorismatase-like_sf"/>
</dbReference>
<dbReference type="CDD" id="cd00431">
    <property type="entry name" value="cysteine_hydrolases"/>
    <property type="match status" value="1"/>
</dbReference>
<gene>
    <name evidence="3" type="ORF">GCM10007276_09870</name>
</gene>